<evidence type="ECO:0000256" key="1">
    <source>
        <dbReference type="SAM" id="MobiDB-lite"/>
    </source>
</evidence>
<reference evidence="3" key="1">
    <citation type="submission" date="2018-01" db="EMBL/GenBank/DDBJ databases">
        <title>An insight into the sialome of Amazonian anophelines.</title>
        <authorList>
            <person name="Ribeiro J.M."/>
            <person name="Scarpassa V."/>
            <person name="Calvo E."/>
        </authorList>
    </citation>
    <scope>NUCLEOTIDE SEQUENCE</scope>
    <source>
        <tissue evidence="3">Salivary glands</tissue>
    </source>
</reference>
<accession>A0A2M4B0K1</accession>
<dbReference type="AlphaFoldDB" id="A0A2M4B0K1"/>
<sequence>MRHQLLLVLTVSLCAIAVNSSPALKPDLPKAKDPLFDKMLAETSRPIPNAHDPRFNKMLPDPDNNLIADGSDEDEDEEGDLLNDDILPEKALDLNPKYAQKAANKDKPEVSTVGSVAVNKVKINDDIDNYEAQLLKGNGKKLVSSQATTSGWIA</sequence>
<keyword evidence="2" id="KW-0732">Signal</keyword>
<name>A0A2M4B0K1_9DIPT</name>
<feature type="signal peptide" evidence="2">
    <location>
        <begin position="1"/>
        <end position="20"/>
    </location>
</feature>
<proteinExistence type="predicted"/>
<feature type="chain" id="PRO_5014643193" evidence="2">
    <location>
        <begin position="21"/>
        <end position="154"/>
    </location>
</feature>
<protein>
    <submittedName>
        <fullName evidence="3">Putative secreted protein</fullName>
    </submittedName>
</protein>
<evidence type="ECO:0000256" key="2">
    <source>
        <dbReference type="SAM" id="SignalP"/>
    </source>
</evidence>
<organism evidence="3">
    <name type="scientific">Anopheles triannulatus</name>
    <dbReference type="NCBI Taxonomy" id="58253"/>
    <lineage>
        <taxon>Eukaryota</taxon>
        <taxon>Metazoa</taxon>
        <taxon>Ecdysozoa</taxon>
        <taxon>Arthropoda</taxon>
        <taxon>Hexapoda</taxon>
        <taxon>Insecta</taxon>
        <taxon>Pterygota</taxon>
        <taxon>Neoptera</taxon>
        <taxon>Endopterygota</taxon>
        <taxon>Diptera</taxon>
        <taxon>Nematocera</taxon>
        <taxon>Culicoidea</taxon>
        <taxon>Culicidae</taxon>
        <taxon>Anophelinae</taxon>
        <taxon>Anopheles</taxon>
    </lineage>
</organism>
<evidence type="ECO:0000313" key="3">
    <source>
        <dbReference type="EMBL" id="MBW46574.1"/>
    </source>
</evidence>
<dbReference type="EMBL" id="GGFK01013253">
    <property type="protein sequence ID" value="MBW46574.1"/>
    <property type="molecule type" value="Transcribed_RNA"/>
</dbReference>
<feature type="region of interest" description="Disordered" evidence="1">
    <location>
        <begin position="45"/>
        <end position="82"/>
    </location>
</feature>
<feature type="compositionally biased region" description="Acidic residues" evidence="1">
    <location>
        <begin position="70"/>
        <end position="82"/>
    </location>
</feature>